<dbReference type="InterPro" id="IPR023408">
    <property type="entry name" value="MscS_beta-dom_sf"/>
</dbReference>
<evidence type="ECO:0000313" key="11">
    <source>
        <dbReference type="EMBL" id="ERJ06332.1"/>
    </source>
</evidence>
<keyword evidence="13" id="KW-1185">Reference proteome</keyword>
<keyword evidence="4" id="KW-0812">Transmembrane</keyword>
<dbReference type="InterPro" id="IPR045275">
    <property type="entry name" value="MscS_archaea/bacteria_type"/>
</dbReference>
<evidence type="ECO:0000256" key="1">
    <source>
        <dbReference type="ARBA" id="ARBA00004651"/>
    </source>
</evidence>
<evidence type="ECO:0000313" key="12">
    <source>
        <dbReference type="Proteomes" id="UP000003861"/>
    </source>
</evidence>
<dbReference type="InterPro" id="IPR006685">
    <property type="entry name" value="MscS_channel_2nd"/>
</dbReference>
<evidence type="ECO:0000256" key="6">
    <source>
        <dbReference type="ARBA" id="ARBA00023136"/>
    </source>
</evidence>
<organism evidence="11 12">
    <name type="scientific">Halorhabdus tiamatea SARL4B</name>
    <dbReference type="NCBI Taxonomy" id="1033806"/>
    <lineage>
        <taxon>Archaea</taxon>
        <taxon>Methanobacteriati</taxon>
        <taxon>Methanobacteriota</taxon>
        <taxon>Stenosarchaea group</taxon>
        <taxon>Halobacteria</taxon>
        <taxon>Halobacteriales</taxon>
        <taxon>Haloarculaceae</taxon>
        <taxon>Halorhabdus</taxon>
    </lineage>
</organism>
<dbReference type="InterPro" id="IPR011066">
    <property type="entry name" value="MscS_channel_C_sf"/>
</dbReference>
<dbReference type="Pfam" id="PF21082">
    <property type="entry name" value="MS_channel_3rd"/>
    <property type="match status" value="1"/>
</dbReference>
<feature type="domain" description="Mechanosensitive ion channel MscS" evidence="8">
    <location>
        <begin position="7"/>
        <end position="74"/>
    </location>
</feature>
<dbReference type="SUPFAM" id="SSF50182">
    <property type="entry name" value="Sm-like ribonucleoproteins"/>
    <property type="match status" value="1"/>
</dbReference>
<keyword evidence="3" id="KW-1003">Cell membrane</keyword>
<dbReference type="Gene3D" id="3.30.70.100">
    <property type="match status" value="1"/>
</dbReference>
<dbReference type="PANTHER" id="PTHR30221">
    <property type="entry name" value="SMALL-CONDUCTANCE MECHANOSENSITIVE CHANNEL"/>
    <property type="match status" value="1"/>
</dbReference>
<dbReference type="HOGENOM" id="CLU_037945_2_1_2"/>
<dbReference type="GO" id="GO:0005886">
    <property type="term" value="C:plasma membrane"/>
    <property type="evidence" value="ECO:0007669"/>
    <property type="project" value="UniProtKB-SubCell"/>
</dbReference>
<dbReference type="InterPro" id="IPR049278">
    <property type="entry name" value="MS_channel_C"/>
</dbReference>
<evidence type="ECO:0000256" key="7">
    <source>
        <dbReference type="SAM" id="MobiDB-lite"/>
    </source>
</evidence>
<dbReference type="PATRIC" id="fig|1033806.12.peg.2496"/>
<gene>
    <name evidence="11" type="ORF">HLRTI_001677</name>
    <name evidence="10" type="ORF">HTIA_2509</name>
</gene>
<dbReference type="KEGG" id="hti:HTIA_2509"/>
<evidence type="ECO:0000259" key="9">
    <source>
        <dbReference type="Pfam" id="PF21082"/>
    </source>
</evidence>
<feature type="compositionally biased region" description="Basic and acidic residues" evidence="7">
    <location>
        <begin position="216"/>
        <end position="227"/>
    </location>
</feature>
<proteinExistence type="inferred from homology"/>
<comment type="subcellular location">
    <subcellularLocation>
        <location evidence="1">Cell membrane</location>
        <topology evidence="1">Multi-pass membrane protein</topology>
    </subcellularLocation>
</comment>
<dbReference type="InterPro" id="IPR010920">
    <property type="entry name" value="LSM_dom_sf"/>
</dbReference>
<feature type="region of interest" description="Disordered" evidence="7">
    <location>
        <begin position="190"/>
        <end position="227"/>
    </location>
</feature>
<dbReference type="GO" id="GO:0008381">
    <property type="term" value="F:mechanosensitive monoatomic ion channel activity"/>
    <property type="evidence" value="ECO:0007669"/>
    <property type="project" value="InterPro"/>
</dbReference>
<evidence type="ECO:0000256" key="2">
    <source>
        <dbReference type="ARBA" id="ARBA00008017"/>
    </source>
</evidence>
<protein>
    <submittedName>
        <fullName evidence="11">Phosphoglycerate mutase protein</fullName>
    </submittedName>
    <submittedName>
        <fullName evidence="10">Potassium efflux system KefA protein / small-conductance mechanosensitive channel</fullName>
    </submittedName>
</protein>
<keyword evidence="6" id="KW-0472">Membrane</keyword>
<feature type="domain" description="Mechanosensitive ion channel MscS C-terminal" evidence="9">
    <location>
        <begin position="84"/>
        <end position="176"/>
    </location>
</feature>
<dbReference type="SUPFAM" id="SSF82689">
    <property type="entry name" value="Mechanosensitive channel protein MscS (YggB), C-terminal domain"/>
    <property type="match status" value="1"/>
</dbReference>
<keyword evidence="5" id="KW-1133">Transmembrane helix</keyword>
<dbReference type="eggNOG" id="arCOG01568">
    <property type="taxonomic scope" value="Archaea"/>
</dbReference>
<dbReference type="AlphaFoldDB" id="F7PG67"/>
<reference evidence="11 12" key="2">
    <citation type="journal article" date="2013" name="PLoS ONE">
        <title>INDIGO - INtegrated Data Warehouse of MIcrobial GenOmes with Examples from the Red Sea Extremophiles.</title>
        <authorList>
            <person name="Alam I."/>
            <person name="Antunes A."/>
            <person name="Kamau A.A."/>
            <person name="Ba Alawi W."/>
            <person name="Kalkatawi M."/>
            <person name="Stingl U."/>
            <person name="Bajic V.B."/>
        </authorList>
    </citation>
    <scope>NUCLEOTIDE SEQUENCE [LARGE SCALE GENOMIC DNA]</scope>
    <source>
        <strain evidence="11 12">SARL4B</strain>
    </source>
</reference>
<dbReference type="Proteomes" id="UP000015381">
    <property type="component" value="Chromosome I"/>
</dbReference>
<evidence type="ECO:0000313" key="13">
    <source>
        <dbReference type="Proteomes" id="UP000015381"/>
    </source>
</evidence>
<dbReference type="EMBL" id="AFNT02000017">
    <property type="protein sequence ID" value="ERJ06332.1"/>
    <property type="molecule type" value="Genomic_DNA"/>
</dbReference>
<evidence type="ECO:0000256" key="4">
    <source>
        <dbReference type="ARBA" id="ARBA00022692"/>
    </source>
</evidence>
<feature type="compositionally biased region" description="Polar residues" evidence="7">
    <location>
        <begin position="190"/>
        <end position="203"/>
    </location>
</feature>
<dbReference type="Pfam" id="PF00924">
    <property type="entry name" value="MS_channel_2nd"/>
    <property type="match status" value="1"/>
</dbReference>
<dbReference type="EMBL" id="HF571520">
    <property type="protein sequence ID" value="CCQ34616.1"/>
    <property type="molecule type" value="Genomic_DNA"/>
</dbReference>
<dbReference type="PANTHER" id="PTHR30221:SF1">
    <property type="entry name" value="SMALL-CONDUCTANCE MECHANOSENSITIVE CHANNEL"/>
    <property type="match status" value="1"/>
</dbReference>
<evidence type="ECO:0000256" key="5">
    <source>
        <dbReference type="ARBA" id="ARBA00022989"/>
    </source>
</evidence>
<evidence type="ECO:0000259" key="8">
    <source>
        <dbReference type="Pfam" id="PF00924"/>
    </source>
</evidence>
<dbReference type="Proteomes" id="UP000003861">
    <property type="component" value="Unassembled WGS sequence"/>
</dbReference>
<reference evidence="10 13" key="3">
    <citation type="journal article" date="2014" name="Environ. Microbiol.">
        <title>Halorhabdus tiamatea: proteogenomics and glycosidase activity measurements identify the first cultivated euryarchaeon from a deep-sea anoxic brine lake as potential polysaccharide degrader.</title>
        <authorList>
            <person name="Werner J."/>
            <person name="Ferrer M."/>
            <person name="Michel G."/>
            <person name="Mann A.J."/>
            <person name="Huang S."/>
            <person name="Juarez S."/>
            <person name="Ciordia S."/>
            <person name="Albar J.P."/>
            <person name="Alcaide M."/>
            <person name="La Cono V."/>
            <person name="Yakimov M.M."/>
            <person name="Antunes A."/>
            <person name="Taborda M."/>
            <person name="Da Costa M.S."/>
            <person name="Amann R.I."/>
            <person name="Gloeckner F.O."/>
            <person name="Golyshina O.V."/>
            <person name="Golyshin P.N."/>
            <person name="Teeling H."/>
        </authorList>
    </citation>
    <scope>NUCLEOTIDE SEQUENCE [LARGE SCALE GENOMIC DNA]</scope>
    <source>
        <strain evidence="13">SARL4B</strain>
        <strain evidence="10">Type strain: SARL4B</strain>
    </source>
</reference>
<name>F7PG67_9EURY</name>
<evidence type="ECO:0000313" key="10">
    <source>
        <dbReference type="EMBL" id="CCQ34616.1"/>
    </source>
</evidence>
<reference evidence="11 12" key="1">
    <citation type="journal article" date="2011" name="J. Bacteriol.">
        <title>Genome sequence of Halorhabdus tiamatea, the first archaeon isolated from a deep-sea anoxic brine lake.</title>
        <authorList>
            <person name="Antunes A."/>
            <person name="Alam I."/>
            <person name="Bajic V.B."/>
            <person name="Stingl U."/>
        </authorList>
    </citation>
    <scope>NUCLEOTIDE SEQUENCE [LARGE SCALE GENOMIC DNA]</scope>
    <source>
        <strain evidence="11 12">SARL4B</strain>
    </source>
</reference>
<dbReference type="STRING" id="1033806.HTIA_2509"/>
<dbReference type="Gene3D" id="2.30.30.60">
    <property type="match status" value="1"/>
</dbReference>
<evidence type="ECO:0000256" key="3">
    <source>
        <dbReference type="ARBA" id="ARBA00022475"/>
    </source>
</evidence>
<comment type="similarity">
    <text evidence="2">Belongs to the MscS (TC 1.A.23) family.</text>
</comment>
<accession>F7PG67</accession>
<sequence>MRHDPPIVGSVISGVFLLADQPYEIGDMVELADTGQRGFVEDITLRYTKIFTLDNTFLVIPNGTIRERDVINYSAEDTRVRESIEVVVTYEGDLTTARERFVGAARSVDGVIGGGPDIRVGAARYPAGPVCHVAEFGDHGIELTLRYWINEPYKMQAKRSQIQTAIWDAIEDLDVEIAYPHSQLVFDDTSGQLRVSSGEQTPDSVERPSSEGGTVDGERSGADNISK</sequence>